<dbReference type="FunFam" id="3.90.550.10:FF:000117">
    <property type="entry name" value="Glycosyltransferase family 34 protein"/>
    <property type="match status" value="1"/>
</dbReference>
<feature type="compositionally biased region" description="Basic and acidic residues" evidence="4">
    <location>
        <begin position="471"/>
        <end position="482"/>
    </location>
</feature>
<dbReference type="InterPro" id="IPR029044">
    <property type="entry name" value="Nucleotide-diphossugar_trans"/>
</dbReference>
<keyword evidence="5" id="KW-0812">Transmembrane</keyword>
<dbReference type="OrthoDB" id="407658at2759"/>
<reference evidence="6 7" key="1">
    <citation type="journal article" date="2016" name="Sci. Rep.">
        <title>Peltaster fructicola genome reveals evolution from an invasive phytopathogen to an ectophytic parasite.</title>
        <authorList>
            <person name="Xu C."/>
            <person name="Chen H."/>
            <person name="Gleason M.L."/>
            <person name="Xu J.R."/>
            <person name="Liu H."/>
            <person name="Zhang R."/>
            <person name="Sun G."/>
        </authorList>
    </citation>
    <scope>NUCLEOTIDE SEQUENCE [LARGE SCALE GENOMIC DNA]</scope>
    <source>
        <strain evidence="6 7">LNHT1506</strain>
    </source>
</reference>
<protein>
    <recommendedName>
        <fullName evidence="8">Glycosyltransferase family 34 protein</fullName>
    </recommendedName>
</protein>
<dbReference type="GO" id="GO:0016757">
    <property type="term" value="F:glycosyltransferase activity"/>
    <property type="evidence" value="ECO:0007669"/>
    <property type="project" value="UniProtKB-KW"/>
</dbReference>
<feature type="transmembrane region" description="Helical" evidence="5">
    <location>
        <begin position="116"/>
        <end position="141"/>
    </location>
</feature>
<evidence type="ECO:0000313" key="7">
    <source>
        <dbReference type="Proteomes" id="UP000503462"/>
    </source>
</evidence>
<keyword evidence="5" id="KW-0472">Membrane</keyword>
<dbReference type="PANTHER" id="PTHR31306:SF5">
    <property type="entry name" value="ALPHA-1,6-MANNOSYLTRANSFERASE MNN10-RELATED"/>
    <property type="match status" value="1"/>
</dbReference>
<dbReference type="PANTHER" id="PTHR31306">
    <property type="entry name" value="ALPHA-1,6-MANNOSYLTRANSFERASE MNN11-RELATED"/>
    <property type="match status" value="1"/>
</dbReference>
<keyword evidence="5" id="KW-1133">Transmembrane helix</keyword>
<keyword evidence="2" id="KW-0328">Glycosyltransferase</keyword>
<organism evidence="6 7">
    <name type="scientific">Peltaster fructicola</name>
    <dbReference type="NCBI Taxonomy" id="286661"/>
    <lineage>
        <taxon>Eukaryota</taxon>
        <taxon>Fungi</taxon>
        <taxon>Dikarya</taxon>
        <taxon>Ascomycota</taxon>
        <taxon>Pezizomycotina</taxon>
        <taxon>Dothideomycetes</taxon>
        <taxon>Dothideomycetes incertae sedis</taxon>
        <taxon>Peltaster</taxon>
    </lineage>
</organism>
<evidence type="ECO:0000256" key="5">
    <source>
        <dbReference type="SAM" id="Phobius"/>
    </source>
</evidence>
<sequence length="490" mass="56505">MSLDYPPTPRADGGWGSPGLSNTSSYANSNGSPNVSWASAKANSARVNGYPAQHDQGGGFFKRSMRRLSTSLPYFSSGERDERLAEKEKLQRSRVQTPTDWSDMPRRMGFVATKKWKVVAAVISVLAILVFYAWTPLVYWYRRHPRLGGGAKYVIVLGANEGGGVIYWKGAKEWAIERDSLKNKKQYAQKWGYELDIVDMSTKKRYAHEWRESWERVDEVRNSMRRYPNAEWFWWLDLNTVIMEPSISLQKHIFNDLGKNTYRDINQYNPLGVSHPPNGTSGDPDAPKFVNYLDKYSLSKNGDGDPKSINMIISQDCGGFNLGSFMVRRSAWSDRLLDIWWDPVFYEQKHMEWDHHEQDALEYIYTNEPWIRPHTAFIAQRKINAFPHGACGDDLGIPAGGCKSLKIGDELKECGVSGIHYQQQERDFIVNMAGCGWDRDCWSEMYNFRVLSDKINRSRWQRVKDWWTNKPEEKPMDVHIDPPSEDEQQG</sequence>
<proteinExistence type="inferred from homology"/>
<dbReference type="Pfam" id="PF05637">
    <property type="entry name" value="Glyco_transf_34"/>
    <property type="match status" value="1"/>
</dbReference>
<evidence type="ECO:0000256" key="1">
    <source>
        <dbReference type="ARBA" id="ARBA00005664"/>
    </source>
</evidence>
<name>A0A6H0XQ99_9PEZI</name>
<feature type="region of interest" description="Disordered" evidence="4">
    <location>
        <begin position="471"/>
        <end position="490"/>
    </location>
</feature>
<feature type="compositionally biased region" description="Polar residues" evidence="4">
    <location>
        <begin position="19"/>
        <end position="33"/>
    </location>
</feature>
<dbReference type="Gene3D" id="3.90.550.10">
    <property type="entry name" value="Spore Coat Polysaccharide Biosynthesis Protein SpsA, Chain A"/>
    <property type="match status" value="1"/>
</dbReference>
<dbReference type="AlphaFoldDB" id="A0A6H0XQ99"/>
<evidence type="ECO:0008006" key="8">
    <source>
        <dbReference type="Google" id="ProtNLM"/>
    </source>
</evidence>
<dbReference type="GO" id="GO:0000139">
    <property type="term" value="C:Golgi membrane"/>
    <property type="evidence" value="ECO:0007669"/>
    <property type="project" value="TreeGrafter"/>
</dbReference>
<keyword evidence="3" id="KW-0808">Transferase</keyword>
<accession>A0A6H0XQ99</accession>
<evidence type="ECO:0000313" key="6">
    <source>
        <dbReference type="EMBL" id="QIW96882.1"/>
    </source>
</evidence>
<comment type="similarity">
    <text evidence="1">Belongs to the glycosyltransferase 34 family.</text>
</comment>
<dbReference type="InterPro" id="IPR008630">
    <property type="entry name" value="Glyco_trans_34"/>
</dbReference>
<evidence type="ECO:0000256" key="4">
    <source>
        <dbReference type="SAM" id="MobiDB-lite"/>
    </source>
</evidence>
<feature type="region of interest" description="Disordered" evidence="4">
    <location>
        <begin position="1"/>
        <end position="33"/>
    </location>
</feature>
<evidence type="ECO:0000256" key="2">
    <source>
        <dbReference type="ARBA" id="ARBA00022676"/>
    </source>
</evidence>
<gene>
    <name evidence="6" type="ORF">AMS68_002400</name>
</gene>
<dbReference type="GO" id="GO:0006487">
    <property type="term" value="P:protein N-linked glycosylation"/>
    <property type="evidence" value="ECO:0007669"/>
    <property type="project" value="TreeGrafter"/>
</dbReference>
<keyword evidence="7" id="KW-1185">Reference proteome</keyword>
<dbReference type="EMBL" id="CP051140">
    <property type="protein sequence ID" value="QIW96882.1"/>
    <property type="molecule type" value="Genomic_DNA"/>
</dbReference>
<evidence type="ECO:0000256" key="3">
    <source>
        <dbReference type="ARBA" id="ARBA00022679"/>
    </source>
</evidence>
<dbReference type="Proteomes" id="UP000503462">
    <property type="component" value="Chromosome 2"/>
</dbReference>